<organism evidence="3 4">
    <name type="scientific">Datura stramonium</name>
    <name type="common">Jimsonweed</name>
    <name type="synonym">Common thornapple</name>
    <dbReference type="NCBI Taxonomy" id="4076"/>
    <lineage>
        <taxon>Eukaryota</taxon>
        <taxon>Viridiplantae</taxon>
        <taxon>Streptophyta</taxon>
        <taxon>Embryophyta</taxon>
        <taxon>Tracheophyta</taxon>
        <taxon>Spermatophyta</taxon>
        <taxon>Magnoliopsida</taxon>
        <taxon>eudicotyledons</taxon>
        <taxon>Gunneridae</taxon>
        <taxon>Pentapetalae</taxon>
        <taxon>asterids</taxon>
        <taxon>lamiids</taxon>
        <taxon>Solanales</taxon>
        <taxon>Solanaceae</taxon>
        <taxon>Solanoideae</taxon>
        <taxon>Datureae</taxon>
        <taxon>Datura</taxon>
    </lineage>
</organism>
<protein>
    <recommendedName>
        <fullName evidence="2">Putative plant transposon protein domain-containing protein</fullName>
    </recommendedName>
</protein>
<proteinExistence type="predicted"/>
<evidence type="ECO:0000259" key="2">
    <source>
        <dbReference type="Pfam" id="PF20167"/>
    </source>
</evidence>
<name>A0ABS8TDF7_DATST</name>
<comment type="caution">
    <text evidence="3">The sequence shown here is derived from an EMBL/GenBank/DDBJ whole genome shotgun (WGS) entry which is preliminary data.</text>
</comment>
<evidence type="ECO:0000313" key="3">
    <source>
        <dbReference type="EMBL" id="MCD7469020.1"/>
    </source>
</evidence>
<evidence type="ECO:0000313" key="4">
    <source>
        <dbReference type="Proteomes" id="UP000823775"/>
    </source>
</evidence>
<accession>A0ABS8TDF7</accession>
<evidence type="ECO:0000256" key="1">
    <source>
        <dbReference type="SAM" id="MobiDB-lite"/>
    </source>
</evidence>
<feature type="non-terminal residue" evidence="3">
    <location>
        <position position="218"/>
    </location>
</feature>
<feature type="region of interest" description="Disordered" evidence="1">
    <location>
        <begin position="27"/>
        <end position="53"/>
    </location>
</feature>
<feature type="domain" description="Putative plant transposon protein" evidence="2">
    <location>
        <begin position="60"/>
        <end position="217"/>
    </location>
</feature>
<dbReference type="InterPro" id="IPR046796">
    <property type="entry name" value="Transposase_32_dom"/>
</dbReference>
<feature type="non-terminal residue" evidence="3">
    <location>
        <position position="1"/>
    </location>
</feature>
<reference evidence="3 4" key="1">
    <citation type="journal article" date="2021" name="BMC Genomics">
        <title>Datura genome reveals duplications of psychoactive alkaloid biosynthetic genes and high mutation rate following tissue culture.</title>
        <authorList>
            <person name="Rajewski A."/>
            <person name="Carter-House D."/>
            <person name="Stajich J."/>
            <person name="Litt A."/>
        </authorList>
    </citation>
    <scope>NUCLEOTIDE SEQUENCE [LARGE SCALE GENOMIC DNA]</scope>
    <source>
        <strain evidence="3">AR-01</strain>
    </source>
</reference>
<keyword evidence="4" id="KW-1185">Reference proteome</keyword>
<dbReference type="Pfam" id="PF20167">
    <property type="entry name" value="Transposase_32"/>
    <property type="match status" value="1"/>
</dbReference>
<gene>
    <name evidence="3" type="ORF">HAX54_007638</name>
</gene>
<dbReference type="Proteomes" id="UP000823775">
    <property type="component" value="Unassembled WGS sequence"/>
</dbReference>
<sequence length="218" mass="24711">VWVMDFRLTASHLHAVDLHQRNADAYARKMSSSRRQDKGKAPALSKSKGKGKTKDTLFTKREWHQILDAPTGYYPNMVVEFYASYQVRRYSMKHIGRVDEFLNLLSVMAQGVEVDIALDIIISIYLAEPIAMGTKFAEKIATKGNQLQWVTNTIAIEQPIWATIGGKIPRQDLHCNAKLCLNLVFCRLMPSKNGQRVHVGPSILIAFIITRVHINFSE</sequence>
<dbReference type="EMBL" id="JACEIK010001393">
    <property type="protein sequence ID" value="MCD7469020.1"/>
    <property type="molecule type" value="Genomic_DNA"/>
</dbReference>